<dbReference type="RefSeq" id="XP_007314708.1">
    <property type="nucleotide sequence ID" value="XM_007314646.1"/>
</dbReference>
<evidence type="ECO:0000313" key="1">
    <source>
        <dbReference type="EMBL" id="EGO28509.1"/>
    </source>
</evidence>
<dbReference type="HOGENOM" id="CLU_2470462_0_0_1"/>
<dbReference type="Proteomes" id="UP000008064">
    <property type="component" value="Unassembled WGS sequence"/>
</dbReference>
<proteinExistence type="predicted"/>
<protein>
    <submittedName>
        <fullName evidence="1">Uncharacterized protein</fullName>
    </submittedName>
</protein>
<reference evidence="1" key="1">
    <citation type="submission" date="2011-04" db="EMBL/GenBank/DDBJ databases">
        <title>Evolution of plant cell wall degrading machinery underlies the functional diversity of forest fungi.</title>
        <authorList>
            <consortium name="US DOE Joint Genome Institute (JGI-PGF)"/>
            <person name="Eastwood D.C."/>
            <person name="Floudas D."/>
            <person name="Binder M."/>
            <person name="Majcherczyk A."/>
            <person name="Schneider P."/>
            <person name="Aerts A."/>
            <person name="Asiegbu F.O."/>
            <person name="Baker S.E."/>
            <person name="Barry K."/>
            <person name="Bendiksby M."/>
            <person name="Blumentritt M."/>
            <person name="Coutinho P.M."/>
            <person name="Cullen D."/>
            <person name="Cullen D."/>
            <person name="Gathman A."/>
            <person name="Goodell B."/>
            <person name="Henrissat B."/>
            <person name="Ihrmark K."/>
            <person name="Kauserud H."/>
            <person name="Kohler A."/>
            <person name="LaButti K."/>
            <person name="Lapidus A."/>
            <person name="Lavin J.L."/>
            <person name="Lee Y.-H."/>
            <person name="Lindquist E."/>
            <person name="Lilly W."/>
            <person name="Lucas S."/>
            <person name="Morin E."/>
            <person name="Murat C."/>
            <person name="Oguiza J.A."/>
            <person name="Park J."/>
            <person name="Pisabarro A.G."/>
            <person name="Riley R."/>
            <person name="Rosling A."/>
            <person name="Salamov A."/>
            <person name="Schmidt O."/>
            <person name="Schmutz J."/>
            <person name="Skrede I."/>
            <person name="Stenlid J."/>
            <person name="Wiebenga A."/>
            <person name="Xie X."/>
            <person name="Kues U."/>
            <person name="Hibbett D.S."/>
            <person name="Hoffmeister D."/>
            <person name="Hogberg N."/>
            <person name="Martin F."/>
            <person name="Grigoriev I.V."/>
            <person name="Watkinson S.C."/>
        </authorList>
    </citation>
    <scope>NUCLEOTIDE SEQUENCE</scope>
    <source>
        <strain evidence="1">S7.9</strain>
    </source>
</reference>
<accession>F8NL01</accession>
<name>F8NL01_SERL9</name>
<dbReference type="AlphaFoldDB" id="F8NL01"/>
<dbReference type="KEGG" id="sla:SERLADRAFT_458977"/>
<organism>
    <name type="scientific">Serpula lacrymans var. lacrymans (strain S7.9)</name>
    <name type="common">Dry rot fungus</name>
    <dbReference type="NCBI Taxonomy" id="578457"/>
    <lineage>
        <taxon>Eukaryota</taxon>
        <taxon>Fungi</taxon>
        <taxon>Dikarya</taxon>
        <taxon>Basidiomycota</taxon>
        <taxon>Agaricomycotina</taxon>
        <taxon>Agaricomycetes</taxon>
        <taxon>Agaricomycetidae</taxon>
        <taxon>Boletales</taxon>
        <taxon>Coniophorineae</taxon>
        <taxon>Serpulaceae</taxon>
        <taxon>Serpula</taxon>
    </lineage>
</organism>
<sequence length="88" mass="10102">MIIVSNRFAPLIKFHSQFYRITLRPHQQLIFSVTAMPAMSSIRSNVRCSLSHRIRIETARRLPLICNLYLSRKTALSVDETSIASNRG</sequence>
<gene>
    <name evidence="1" type="ORF">SERLADRAFT_458977</name>
</gene>
<dbReference type="EMBL" id="GL945430">
    <property type="protein sequence ID" value="EGO28509.1"/>
    <property type="molecule type" value="Genomic_DNA"/>
</dbReference>
<dbReference type="GeneID" id="18817818"/>